<evidence type="ECO:0000313" key="5">
    <source>
        <dbReference type="EMBL" id="GGJ95946.1"/>
    </source>
</evidence>
<proteinExistence type="inferred from homology"/>
<reference evidence="5" key="2">
    <citation type="submission" date="2020-09" db="EMBL/GenBank/DDBJ databases">
        <authorList>
            <person name="Sun Q."/>
            <person name="Ohkuma M."/>
        </authorList>
    </citation>
    <scope>NUCLEOTIDE SEQUENCE</scope>
    <source>
        <strain evidence="5">JCM 14719</strain>
    </source>
</reference>
<comment type="similarity">
    <text evidence="1 2">Belongs to the flagella basal body rod proteins family.</text>
</comment>
<keyword evidence="5" id="KW-0966">Cell projection</keyword>
<organism evidence="5 6">
    <name type="scientific">Calditerricola satsumensis</name>
    <dbReference type="NCBI Taxonomy" id="373054"/>
    <lineage>
        <taxon>Bacteria</taxon>
        <taxon>Bacillati</taxon>
        <taxon>Bacillota</taxon>
        <taxon>Bacilli</taxon>
        <taxon>Bacillales</taxon>
        <taxon>Bacillaceae</taxon>
        <taxon>Calditerricola</taxon>
    </lineage>
</organism>
<protein>
    <submittedName>
        <fullName evidence="5">Flagellar basal body rod protein FlgG</fullName>
    </submittedName>
</protein>
<comment type="subcellular location">
    <subcellularLocation>
        <location evidence="2">Bacterial flagellum basal body</location>
    </subcellularLocation>
</comment>
<evidence type="ECO:0000259" key="4">
    <source>
        <dbReference type="Pfam" id="PF06429"/>
    </source>
</evidence>
<dbReference type="GO" id="GO:0071978">
    <property type="term" value="P:bacterial-type flagellum-dependent swarming motility"/>
    <property type="evidence" value="ECO:0007669"/>
    <property type="project" value="TreeGrafter"/>
</dbReference>
<evidence type="ECO:0000256" key="2">
    <source>
        <dbReference type="RuleBase" id="RU362116"/>
    </source>
</evidence>
<dbReference type="SUPFAM" id="SSF117143">
    <property type="entry name" value="Flagellar hook protein flgE"/>
    <property type="match status" value="1"/>
</dbReference>
<dbReference type="InterPro" id="IPR001444">
    <property type="entry name" value="Flag_bb_rod_N"/>
</dbReference>
<dbReference type="InterPro" id="IPR020013">
    <property type="entry name" value="Flagellar_FlgE/F/G"/>
</dbReference>
<dbReference type="EMBL" id="BMOF01000009">
    <property type="protein sequence ID" value="GGJ95946.1"/>
    <property type="molecule type" value="Genomic_DNA"/>
</dbReference>
<dbReference type="PANTHER" id="PTHR30435:SF19">
    <property type="entry name" value="FLAGELLAR BASAL-BODY ROD PROTEIN FLGG"/>
    <property type="match status" value="1"/>
</dbReference>
<evidence type="ECO:0000256" key="1">
    <source>
        <dbReference type="ARBA" id="ARBA00009677"/>
    </source>
</evidence>
<dbReference type="Pfam" id="PF06429">
    <property type="entry name" value="Flg_bbr_C"/>
    <property type="match status" value="1"/>
</dbReference>
<dbReference type="Proteomes" id="UP000637720">
    <property type="component" value="Unassembled WGS sequence"/>
</dbReference>
<feature type="domain" description="Flagellar basal-body/hook protein C-terminal" evidence="4">
    <location>
        <begin position="255"/>
        <end position="300"/>
    </location>
</feature>
<keyword evidence="6" id="KW-1185">Reference proteome</keyword>
<sequence length="302" mass="32697">MNTSALIAAGALRALQERIDVTAHNLANLDTPGYKRRDAVFAELLYSSVNNQPDHAREAGRRTPPGLRVGYGVHLAATPLQLTLGPLRQTNRPLDLAIEGDGFFLVEQPVRNAAGQAVVDESGRPVVRRALTRVGAFHLSPLPDGSGRMALVTPQGDFVVRQGSAPGDPDRYVVLDPLPSGRPVSERDLVIDAAGRIFVTRGGQTIDTGMRIGLWRVTTGERLRSVGENRFAADESELVPVNPNGAGDGLRVAIRQGMLEGSNVELVKEMTDLLAAQRAYQLNVRALQMASEMWSLANQMRR</sequence>
<keyword evidence="5" id="KW-0282">Flagellum</keyword>
<dbReference type="Pfam" id="PF00460">
    <property type="entry name" value="Flg_bb_rod"/>
    <property type="match status" value="1"/>
</dbReference>
<dbReference type="PANTHER" id="PTHR30435">
    <property type="entry name" value="FLAGELLAR PROTEIN"/>
    <property type="match status" value="1"/>
</dbReference>
<dbReference type="RefSeq" id="WP_188816814.1">
    <property type="nucleotide sequence ID" value="NZ_BMOF01000009.1"/>
</dbReference>
<accession>A0A8J3BC32</accession>
<keyword evidence="5" id="KW-0969">Cilium</keyword>
<name>A0A8J3BC32_9BACI</name>
<feature type="domain" description="Flagellar basal body rod protein N-terminal" evidence="3">
    <location>
        <begin position="7"/>
        <end position="35"/>
    </location>
</feature>
<gene>
    <name evidence="5" type="ORF">GCM10007043_07180</name>
</gene>
<comment type="caution">
    <text evidence="5">The sequence shown here is derived from an EMBL/GenBank/DDBJ whole genome shotgun (WGS) entry which is preliminary data.</text>
</comment>
<dbReference type="InterPro" id="IPR037925">
    <property type="entry name" value="FlgE/F/G-like"/>
</dbReference>
<dbReference type="InterPro" id="IPR010930">
    <property type="entry name" value="Flg_bb/hook_C_dom"/>
</dbReference>
<dbReference type="AlphaFoldDB" id="A0A8J3BC32"/>
<keyword evidence="2" id="KW-0975">Bacterial flagellum</keyword>
<evidence type="ECO:0000313" key="6">
    <source>
        <dbReference type="Proteomes" id="UP000637720"/>
    </source>
</evidence>
<dbReference type="GO" id="GO:0009425">
    <property type="term" value="C:bacterial-type flagellum basal body"/>
    <property type="evidence" value="ECO:0007669"/>
    <property type="project" value="UniProtKB-SubCell"/>
</dbReference>
<dbReference type="NCBIfam" id="TIGR03506">
    <property type="entry name" value="FlgEFG_subfam"/>
    <property type="match status" value="1"/>
</dbReference>
<evidence type="ECO:0000259" key="3">
    <source>
        <dbReference type="Pfam" id="PF00460"/>
    </source>
</evidence>
<reference evidence="5" key="1">
    <citation type="journal article" date="2014" name="Int. J. Syst. Evol. Microbiol.">
        <title>Complete genome sequence of Corynebacterium casei LMG S-19264T (=DSM 44701T), isolated from a smear-ripened cheese.</title>
        <authorList>
            <consortium name="US DOE Joint Genome Institute (JGI-PGF)"/>
            <person name="Walter F."/>
            <person name="Albersmeier A."/>
            <person name="Kalinowski J."/>
            <person name="Ruckert C."/>
        </authorList>
    </citation>
    <scope>NUCLEOTIDE SEQUENCE</scope>
    <source>
        <strain evidence="5">JCM 14719</strain>
    </source>
</reference>